<keyword evidence="4 8" id="KW-0812">Transmembrane</keyword>
<dbReference type="GO" id="GO:0004713">
    <property type="term" value="F:protein tyrosine kinase activity"/>
    <property type="evidence" value="ECO:0007669"/>
    <property type="project" value="TreeGrafter"/>
</dbReference>
<evidence type="ECO:0000256" key="3">
    <source>
        <dbReference type="ARBA" id="ARBA00022475"/>
    </source>
</evidence>
<feature type="domain" description="Polysaccharide chain length determinant N-terminal" evidence="9">
    <location>
        <begin position="5"/>
        <end position="97"/>
    </location>
</feature>
<feature type="transmembrane region" description="Helical" evidence="8">
    <location>
        <begin position="433"/>
        <end position="453"/>
    </location>
</feature>
<proteinExistence type="inferred from homology"/>
<keyword evidence="6 8" id="KW-0472">Membrane</keyword>
<dbReference type="EMBL" id="AP018449">
    <property type="protein sequence ID" value="BBB90132.1"/>
    <property type="molecule type" value="Genomic_DNA"/>
</dbReference>
<keyword evidence="12" id="KW-1185">Reference proteome</keyword>
<dbReference type="Pfam" id="PF02706">
    <property type="entry name" value="Wzz"/>
    <property type="match status" value="1"/>
</dbReference>
<evidence type="ECO:0000256" key="2">
    <source>
        <dbReference type="ARBA" id="ARBA00006683"/>
    </source>
</evidence>
<dbReference type="GO" id="GO:0005886">
    <property type="term" value="C:plasma membrane"/>
    <property type="evidence" value="ECO:0007669"/>
    <property type="project" value="UniProtKB-SubCell"/>
</dbReference>
<keyword evidence="7" id="KW-0175">Coiled coil</keyword>
<dbReference type="AlphaFoldDB" id="A0A348AGD4"/>
<dbReference type="InterPro" id="IPR003856">
    <property type="entry name" value="LPS_length_determ_N"/>
</dbReference>
<feature type="transmembrane region" description="Helical" evidence="8">
    <location>
        <begin position="21"/>
        <end position="40"/>
    </location>
</feature>
<comment type="similarity">
    <text evidence="2">Belongs to the CpsC/CapA family.</text>
</comment>
<feature type="coiled-coil region" evidence="7">
    <location>
        <begin position="188"/>
        <end position="222"/>
    </location>
</feature>
<keyword evidence="11" id="KW-0808">Transferase</keyword>
<dbReference type="PANTHER" id="PTHR32309:SF13">
    <property type="entry name" value="FERRIC ENTEROBACTIN TRANSPORT PROTEIN FEPE"/>
    <property type="match status" value="1"/>
</dbReference>
<reference evidence="11 12" key="1">
    <citation type="journal article" date="2018" name="Int. J. Syst. Evol. Microbiol.">
        <title>Methylomusa anaerophila gen. nov., sp. nov., an anaerobic methanol-utilizing bacterium isolated from a microbial fuel cell.</title>
        <authorList>
            <person name="Amano N."/>
            <person name="Yamamuro A."/>
            <person name="Miyahara M."/>
            <person name="Kouzuma A."/>
            <person name="Abe T."/>
            <person name="Watanabe K."/>
        </authorList>
    </citation>
    <scope>NUCLEOTIDE SEQUENCE [LARGE SCALE GENOMIC DNA]</scope>
    <source>
        <strain evidence="11 12">MMFC1</strain>
    </source>
</reference>
<dbReference type="PANTHER" id="PTHR32309">
    <property type="entry name" value="TYROSINE-PROTEIN KINASE"/>
    <property type="match status" value="1"/>
</dbReference>
<dbReference type="InterPro" id="IPR050445">
    <property type="entry name" value="Bact_polysacc_biosynth/exp"/>
</dbReference>
<dbReference type="Proteomes" id="UP000276437">
    <property type="component" value="Chromosome"/>
</dbReference>
<dbReference type="KEGG" id="mana:MAMMFC1_00780"/>
<dbReference type="Pfam" id="PF13807">
    <property type="entry name" value="GNVR"/>
    <property type="match status" value="1"/>
</dbReference>
<evidence type="ECO:0000256" key="7">
    <source>
        <dbReference type="SAM" id="Coils"/>
    </source>
</evidence>
<keyword evidence="5 8" id="KW-1133">Transmembrane helix</keyword>
<dbReference type="InterPro" id="IPR032807">
    <property type="entry name" value="GNVR"/>
</dbReference>
<evidence type="ECO:0000256" key="5">
    <source>
        <dbReference type="ARBA" id="ARBA00022989"/>
    </source>
</evidence>
<feature type="domain" description="Tyrosine-protein kinase G-rich" evidence="10">
    <location>
        <begin position="377"/>
        <end position="453"/>
    </location>
</feature>
<evidence type="ECO:0000256" key="1">
    <source>
        <dbReference type="ARBA" id="ARBA00004651"/>
    </source>
</evidence>
<evidence type="ECO:0000313" key="12">
    <source>
        <dbReference type="Proteomes" id="UP000276437"/>
    </source>
</evidence>
<keyword evidence="3" id="KW-1003">Cell membrane</keyword>
<sequence>MNETTIELKDVIKTLKKRRKLIISVFLGMTIAVAVLSLAMSPTFEAQSSLRVKQPKGLADSQLADAPVGMANIINAKQLMATYAEILKSQEVVETAFARVESNEEASYFQKLINWSRSLRGLEPVQSLPKYNDMLKRITTQPIKDTEILEVRAQGDSPAEAQLLANTLVNTFIEKLTSLSRSEQSAVREFIGQRLEESKKELEEAEKALEEYKRNEKMVAANDQTKDLVDRYSSIVKLQAENSVAQSAAEAKLNSTQQQLSQEKQGFVADSPLIQQYKSKLAELEVQLAGLVQKYTDKHPQVMEVRAAIAETKTKLDTEVTRTVNAEAPSMNPIHQGLLQNKIQAEAEIAAATAQAGTIDQLISDREKEIDKLPAKEQGLVRVMRDVAVTQEKYTMLAKRYEEARISEVMQPTEVQVVEIAALPDKPIKPKPLLYTAVAAVAGIFFGTGLALVSEYMTRTIRTAEDVRHYLDLPVLGSIPQFNGSAEPPQTGFWNKISNKFNLPGSEGKANGV</sequence>
<accession>A0A348AGD4</accession>
<keyword evidence="11" id="KW-0418">Kinase</keyword>
<evidence type="ECO:0000256" key="8">
    <source>
        <dbReference type="SAM" id="Phobius"/>
    </source>
</evidence>
<organism evidence="11 12">
    <name type="scientific">Methylomusa anaerophila</name>
    <dbReference type="NCBI Taxonomy" id="1930071"/>
    <lineage>
        <taxon>Bacteria</taxon>
        <taxon>Bacillati</taxon>
        <taxon>Bacillota</taxon>
        <taxon>Negativicutes</taxon>
        <taxon>Selenomonadales</taxon>
        <taxon>Sporomusaceae</taxon>
        <taxon>Methylomusa</taxon>
    </lineage>
</organism>
<name>A0A348AGD4_9FIRM</name>
<evidence type="ECO:0000259" key="9">
    <source>
        <dbReference type="Pfam" id="PF02706"/>
    </source>
</evidence>
<evidence type="ECO:0000259" key="10">
    <source>
        <dbReference type="Pfam" id="PF13807"/>
    </source>
</evidence>
<evidence type="ECO:0000256" key="6">
    <source>
        <dbReference type="ARBA" id="ARBA00023136"/>
    </source>
</evidence>
<dbReference type="RefSeq" id="WP_126306636.1">
    <property type="nucleotide sequence ID" value="NZ_AP018449.1"/>
</dbReference>
<dbReference type="EC" id="2.7.10.-" evidence="11"/>
<dbReference type="OrthoDB" id="1632059at2"/>
<evidence type="ECO:0000313" key="11">
    <source>
        <dbReference type="EMBL" id="BBB90132.1"/>
    </source>
</evidence>
<comment type="subcellular location">
    <subcellularLocation>
        <location evidence="1">Cell membrane</location>
        <topology evidence="1">Multi-pass membrane protein</topology>
    </subcellularLocation>
</comment>
<evidence type="ECO:0000256" key="4">
    <source>
        <dbReference type="ARBA" id="ARBA00022692"/>
    </source>
</evidence>
<protein>
    <submittedName>
        <fullName evidence="11">Tyrosine-protein kinase ptk</fullName>
        <ecNumber evidence="11">2.7.10.-</ecNumber>
    </submittedName>
</protein>
<gene>
    <name evidence="11" type="primary">ptk</name>
    <name evidence="11" type="ORF">MAMMFC1_00780</name>
</gene>